<name>A0AAV4QVM5_9ARAC</name>
<dbReference type="EMBL" id="BPLQ01005020">
    <property type="protein sequence ID" value="GIY12339.1"/>
    <property type="molecule type" value="Genomic_DNA"/>
</dbReference>
<proteinExistence type="predicted"/>
<dbReference type="AlphaFoldDB" id="A0AAV4QVM5"/>
<sequence>MFVKQGELHIKSQQLGLEYDMYPQGLKSNLNLDDIPELKNNIGKLVLEEESEEEVEEAIMVELHGFAKLQNAVLKQQSTANQNRLDRL</sequence>
<organism evidence="1 2">
    <name type="scientific">Caerostris darwini</name>
    <dbReference type="NCBI Taxonomy" id="1538125"/>
    <lineage>
        <taxon>Eukaryota</taxon>
        <taxon>Metazoa</taxon>
        <taxon>Ecdysozoa</taxon>
        <taxon>Arthropoda</taxon>
        <taxon>Chelicerata</taxon>
        <taxon>Arachnida</taxon>
        <taxon>Araneae</taxon>
        <taxon>Araneomorphae</taxon>
        <taxon>Entelegynae</taxon>
        <taxon>Araneoidea</taxon>
        <taxon>Araneidae</taxon>
        <taxon>Caerostris</taxon>
    </lineage>
</organism>
<evidence type="ECO:0000313" key="1">
    <source>
        <dbReference type="EMBL" id="GIY12339.1"/>
    </source>
</evidence>
<keyword evidence="2" id="KW-1185">Reference proteome</keyword>
<accession>A0AAV4QVM5</accession>
<protein>
    <submittedName>
        <fullName evidence="1">Uncharacterized protein</fullName>
    </submittedName>
</protein>
<gene>
    <name evidence="1" type="ORF">CDAR_114431</name>
</gene>
<comment type="caution">
    <text evidence="1">The sequence shown here is derived from an EMBL/GenBank/DDBJ whole genome shotgun (WGS) entry which is preliminary data.</text>
</comment>
<evidence type="ECO:0000313" key="2">
    <source>
        <dbReference type="Proteomes" id="UP001054837"/>
    </source>
</evidence>
<reference evidence="1 2" key="1">
    <citation type="submission" date="2021-06" db="EMBL/GenBank/DDBJ databases">
        <title>Caerostris darwini draft genome.</title>
        <authorList>
            <person name="Kono N."/>
            <person name="Arakawa K."/>
        </authorList>
    </citation>
    <scope>NUCLEOTIDE SEQUENCE [LARGE SCALE GENOMIC DNA]</scope>
</reference>
<dbReference type="Proteomes" id="UP001054837">
    <property type="component" value="Unassembled WGS sequence"/>
</dbReference>